<evidence type="ECO:0000313" key="1">
    <source>
        <dbReference type="EMBL" id="KAK3080276.1"/>
    </source>
</evidence>
<proteinExistence type="predicted"/>
<protein>
    <submittedName>
        <fullName evidence="1">Uncharacterized protein</fullName>
    </submittedName>
</protein>
<dbReference type="EMBL" id="JAWDJW010000645">
    <property type="protein sequence ID" value="KAK3080276.1"/>
    <property type="molecule type" value="Genomic_DNA"/>
</dbReference>
<evidence type="ECO:0000313" key="2">
    <source>
        <dbReference type="Proteomes" id="UP001186974"/>
    </source>
</evidence>
<reference evidence="1" key="1">
    <citation type="submission" date="2024-09" db="EMBL/GenBank/DDBJ databases">
        <title>Black Yeasts Isolated from many extreme environments.</title>
        <authorList>
            <person name="Coleine C."/>
            <person name="Stajich J.E."/>
            <person name="Selbmann L."/>
        </authorList>
    </citation>
    <scope>NUCLEOTIDE SEQUENCE</scope>
    <source>
        <strain evidence="1">CCFEE 5737</strain>
    </source>
</reference>
<accession>A0ACC3DU98</accession>
<sequence length="319" mass="36854">ELWDLYEDVDIPMPKVEIPQSEADTHSQRVMKCADLWGNEVPQEAVYRARRAYYGACTYVDNQIGRLMKILKDCSMDRNTIIIFSGDHGDMLGERGMWYKMSWFEMSARVPLIVHYPPRFAARRVDECVSTMDLPPTMIELAGGRVHPHARFDAQSFYPALIGHRIEDQVFGEYMGEGTISPVMMIRKGQYKYIVSLVDEPLLFDLKADPRELHNAVADPAYAEVAAKFADQARRKWDLRKIHDQVLVSQRQRRMVWQALQKGKFEPWDYEPKVDRPKYIRSMADLDDLERMARYPPVDVRGRPLVSGKVKGQAGARGE</sequence>
<name>A0ACC3DU98_9PEZI</name>
<gene>
    <name evidence="1" type="ORF">LTS18_002673</name>
</gene>
<dbReference type="Proteomes" id="UP001186974">
    <property type="component" value="Unassembled WGS sequence"/>
</dbReference>
<keyword evidence="2" id="KW-1185">Reference proteome</keyword>
<organism evidence="1 2">
    <name type="scientific">Coniosporium uncinatum</name>
    <dbReference type="NCBI Taxonomy" id="93489"/>
    <lineage>
        <taxon>Eukaryota</taxon>
        <taxon>Fungi</taxon>
        <taxon>Dikarya</taxon>
        <taxon>Ascomycota</taxon>
        <taxon>Pezizomycotina</taxon>
        <taxon>Dothideomycetes</taxon>
        <taxon>Dothideomycetes incertae sedis</taxon>
        <taxon>Coniosporium</taxon>
    </lineage>
</organism>
<feature type="non-terminal residue" evidence="1">
    <location>
        <position position="1"/>
    </location>
</feature>
<comment type="caution">
    <text evidence="1">The sequence shown here is derived from an EMBL/GenBank/DDBJ whole genome shotgun (WGS) entry which is preliminary data.</text>
</comment>